<reference evidence="2 3" key="1">
    <citation type="submission" date="2016-04" db="EMBL/GenBank/DDBJ databases">
        <title>A degradative enzymes factory behind the ericoid mycorrhizal symbiosis.</title>
        <authorList>
            <consortium name="DOE Joint Genome Institute"/>
            <person name="Martino E."/>
            <person name="Morin E."/>
            <person name="Grelet G."/>
            <person name="Kuo A."/>
            <person name="Kohler A."/>
            <person name="Daghino S."/>
            <person name="Barry K."/>
            <person name="Choi C."/>
            <person name="Cichocki N."/>
            <person name="Clum A."/>
            <person name="Copeland A."/>
            <person name="Hainaut M."/>
            <person name="Haridas S."/>
            <person name="Labutti K."/>
            <person name="Lindquist E."/>
            <person name="Lipzen A."/>
            <person name="Khouja H.-R."/>
            <person name="Murat C."/>
            <person name="Ohm R."/>
            <person name="Olson A."/>
            <person name="Spatafora J."/>
            <person name="Veneault-Fourrey C."/>
            <person name="Henrissat B."/>
            <person name="Grigoriev I."/>
            <person name="Martin F."/>
            <person name="Perotto S."/>
        </authorList>
    </citation>
    <scope>NUCLEOTIDE SEQUENCE [LARGE SCALE GENOMIC DNA]</scope>
    <source>
        <strain evidence="2 3">F</strain>
    </source>
</reference>
<organism evidence="2 3">
    <name type="scientific">Hyaloscypha variabilis (strain UAMH 11265 / GT02V1 / F)</name>
    <name type="common">Meliniomyces variabilis</name>
    <dbReference type="NCBI Taxonomy" id="1149755"/>
    <lineage>
        <taxon>Eukaryota</taxon>
        <taxon>Fungi</taxon>
        <taxon>Dikarya</taxon>
        <taxon>Ascomycota</taxon>
        <taxon>Pezizomycotina</taxon>
        <taxon>Leotiomycetes</taxon>
        <taxon>Helotiales</taxon>
        <taxon>Hyaloscyphaceae</taxon>
        <taxon>Hyaloscypha</taxon>
        <taxon>Hyaloscypha variabilis</taxon>
    </lineage>
</organism>
<evidence type="ECO:0000313" key="2">
    <source>
        <dbReference type="EMBL" id="PMD32817.1"/>
    </source>
</evidence>
<accession>A0A2J6R2R5</accession>
<proteinExistence type="predicted"/>
<evidence type="ECO:0000256" key="1">
    <source>
        <dbReference type="SAM" id="MobiDB-lite"/>
    </source>
</evidence>
<dbReference type="Proteomes" id="UP000235786">
    <property type="component" value="Unassembled WGS sequence"/>
</dbReference>
<gene>
    <name evidence="2" type="ORF">L207DRAFT_609454</name>
</gene>
<dbReference type="EMBL" id="KZ613958">
    <property type="protein sequence ID" value="PMD32817.1"/>
    <property type="molecule type" value="Genomic_DNA"/>
</dbReference>
<dbReference type="AlphaFoldDB" id="A0A2J6R2R5"/>
<feature type="compositionally biased region" description="Polar residues" evidence="1">
    <location>
        <begin position="20"/>
        <end position="33"/>
    </location>
</feature>
<feature type="region of interest" description="Disordered" evidence="1">
    <location>
        <begin position="1"/>
        <end position="44"/>
    </location>
</feature>
<protein>
    <submittedName>
        <fullName evidence="2">Uncharacterized protein</fullName>
    </submittedName>
</protein>
<sequence length="264" mass="30144">MSTSSTEHVDDDPQIDKSEASSVAVRSNSNLQPQIGVPSRDGTVQMDTKMMALELKSGDTETTSENTLQGLRVGEQVSTSASAYSQADHIWDNHTKKSAPALASHLPHEWHDTQNEKDLDGLPFILPDLPELPHPVGCPITCYYQHCSVHQQRSNHQGVDLPLQCQIYNHEMRFLLTIIPMGYPTIVSTHLRAFISRRQVWIPIYRAKKALNNVCWASQQPLSGISHSLQNFRRPFQRWRYLERRRNSLSQIHHRHYRQAPQAV</sequence>
<name>A0A2J6R2R5_HYAVF</name>
<evidence type="ECO:0000313" key="3">
    <source>
        <dbReference type="Proteomes" id="UP000235786"/>
    </source>
</evidence>
<keyword evidence="3" id="KW-1185">Reference proteome</keyword>